<keyword evidence="1" id="KW-0812">Transmembrane</keyword>
<dbReference type="Pfam" id="PF07314">
    <property type="entry name" value="Lit"/>
    <property type="match status" value="1"/>
</dbReference>
<dbReference type="OrthoDB" id="9813051at2"/>
<reference evidence="2 3" key="1">
    <citation type="journal article" date="2011" name="J. Bacteriol.">
        <title>Genome sequence of Haloplasma contractile, an unusual contractile bacterium from a deep-sea anoxic brine lake.</title>
        <authorList>
            <person name="Antunes A."/>
            <person name="Alam I."/>
            <person name="El Dorry H."/>
            <person name="Siam R."/>
            <person name="Robertson A."/>
            <person name="Bajic V.B."/>
            <person name="Stingl U."/>
        </authorList>
    </citation>
    <scope>NUCLEOTIDE SEQUENCE [LARGE SCALE GENOMIC DNA]</scope>
    <source>
        <strain evidence="2 3">SSD-17B</strain>
    </source>
</reference>
<dbReference type="eggNOG" id="COG4478">
    <property type="taxonomic scope" value="Bacteria"/>
</dbReference>
<sequence>MKVLDYIKNEKIAYYKWLHFLVGLTIALFLIATAAKFTLNFKPLYYFDIDYLNITQYTDLTKDQIIENYDVLIDYLRTSYKGELEFPSLKMSEQGKIHFEDVKAIFIKIDYLIGITLILSIMGSYFLTKNKVLDYLKWSAMFLIGLPVALAFPFALDFNATFNKFHELFFTNDYWLFNPKTDPVINILPQTFFMHAAILILVILSIESFILYRLYLHFQMKLYQKMK</sequence>
<feature type="transmembrane region" description="Helical" evidence="1">
    <location>
        <begin position="192"/>
        <end position="216"/>
    </location>
</feature>
<dbReference type="STRING" id="1033810.HLPCO_001982"/>
<feature type="transmembrane region" description="Helical" evidence="1">
    <location>
        <begin position="12"/>
        <end position="35"/>
    </location>
</feature>
<dbReference type="NCBIfam" id="TIGR01906">
    <property type="entry name" value="integ_TIGR01906"/>
    <property type="match status" value="1"/>
</dbReference>
<proteinExistence type="predicted"/>
<keyword evidence="1" id="KW-0472">Membrane</keyword>
<feature type="transmembrane region" description="Helical" evidence="1">
    <location>
        <begin position="135"/>
        <end position="156"/>
    </location>
</feature>
<evidence type="ECO:0000256" key="1">
    <source>
        <dbReference type="SAM" id="Phobius"/>
    </source>
</evidence>
<comment type="caution">
    <text evidence="2">The sequence shown here is derived from an EMBL/GenBank/DDBJ whole genome shotgun (WGS) entry which is preliminary data.</text>
</comment>
<dbReference type="EMBL" id="AFNU02000006">
    <property type="protein sequence ID" value="ERJ12068.1"/>
    <property type="molecule type" value="Genomic_DNA"/>
</dbReference>
<keyword evidence="3" id="KW-1185">Reference proteome</keyword>
<gene>
    <name evidence="2" type="ORF">HLPCO_001982</name>
</gene>
<evidence type="ECO:0000313" key="3">
    <source>
        <dbReference type="Proteomes" id="UP000005707"/>
    </source>
</evidence>
<feature type="transmembrane region" description="Helical" evidence="1">
    <location>
        <begin position="109"/>
        <end position="128"/>
    </location>
</feature>
<organism evidence="2 3">
    <name type="scientific">Haloplasma contractile SSD-17B</name>
    <dbReference type="NCBI Taxonomy" id="1033810"/>
    <lineage>
        <taxon>Bacteria</taxon>
        <taxon>Bacillati</taxon>
        <taxon>Mycoplasmatota</taxon>
        <taxon>Mollicutes</taxon>
        <taxon>Haloplasmatales</taxon>
        <taxon>Haloplasmataceae</taxon>
        <taxon>Haloplasma</taxon>
    </lineage>
</organism>
<name>U2EAE6_9MOLU</name>
<dbReference type="InParanoid" id="U2EAE6"/>
<protein>
    <recommendedName>
        <fullName evidence="4">Integral membrane protein</fullName>
    </recommendedName>
</protein>
<evidence type="ECO:0008006" key="4">
    <source>
        <dbReference type="Google" id="ProtNLM"/>
    </source>
</evidence>
<evidence type="ECO:0000313" key="2">
    <source>
        <dbReference type="EMBL" id="ERJ12068.1"/>
    </source>
</evidence>
<reference evidence="2 3" key="2">
    <citation type="journal article" date="2013" name="PLoS ONE">
        <title>INDIGO - INtegrated Data Warehouse of MIcrobial GenOmes with Examples from the Red Sea Extremophiles.</title>
        <authorList>
            <person name="Alam I."/>
            <person name="Antunes A."/>
            <person name="Kamau A.A."/>
            <person name="Ba Alawi W."/>
            <person name="Kalkatawi M."/>
            <person name="Stingl U."/>
            <person name="Bajic V.B."/>
        </authorList>
    </citation>
    <scope>NUCLEOTIDE SEQUENCE [LARGE SCALE GENOMIC DNA]</scope>
    <source>
        <strain evidence="2 3">SSD-17B</strain>
    </source>
</reference>
<dbReference type="AlphaFoldDB" id="U2EAE6"/>
<dbReference type="InterPro" id="IPR010178">
    <property type="entry name" value="Lit"/>
</dbReference>
<accession>U2EAE6</accession>
<keyword evidence="1" id="KW-1133">Transmembrane helix</keyword>
<dbReference type="RefSeq" id="WP_008827326.1">
    <property type="nucleotide sequence ID" value="NZ_AFNU02000006.1"/>
</dbReference>
<dbReference type="Proteomes" id="UP000005707">
    <property type="component" value="Unassembled WGS sequence"/>
</dbReference>